<gene>
    <name evidence="2" type="ORF">ECRASSUSDP1_LOCUS7592</name>
</gene>
<proteinExistence type="predicted"/>
<keyword evidence="3" id="KW-1185">Reference proteome</keyword>
<evidence type="ECO:0000313" key="2">
    <source>
        <dbReference type="EMBL" id="CAI2366319.1"/>
    </source>
</evidence>
<comment type="caution">
    <text evidence="2">The sequence shown here is derived from an EMBL/GenBank/DDBJ whole genome shotgun (WGS) entry which is preliminary data.</text>
</comment>
<name>A0AAD1UJD8_EUPCR</name>
<protein>
    <submittedName>
        <fullName evidence="2">Uncharacterized protein</fullName>
    </submittedName>
</protein>
<reference evidence="2" key="1">
    <citation type="submission" date="2023-07" db="EMBL/GenBank/DDBJ databases">
        <authorList>
            <consortium name="AG Swart"/>
            <person name="Singh M."/>
            <person name="Singh A."/>
            <person name="Seah K."/>
            <person name="Emmerich C."/>
        </authorList>
    </citation>
    <scope>NUCLEOTIDE SEQUENCE</scope>
    <source>
        <strain evidence="2">DP1</strain>
    </source>
</reference>
<keyword evidence="1" id="KW-0175">Coiled coil</keyword>
<evidence type="ECO:0000256" key="1">
    <source>
        <dbReference type="SAM" id="Coils"/>
    </source>
</evidence>
<evidence type="ECO:0000313" key="3">
    <source>
        <dbReference type="Proteomes" id="UP001295684"/>
    </source>
</evidence>
<sequence length="463" mass="53428">MQKNTNEEVKVTNLRLEVPRKYRQFTNKRVKQTKAISEYNKKLSKHYSTKYGGLRSIEFEHINFANHNFPQRKIKKERDNTLPIDATKTYIKDNSAQRLPEINTRGDSRGISPNREYVDQPGSCMPSLRKGITVPSQLSLSGKMIKSGKLDTGIDSPSQYYMRKNLTNSNSKSRVQPKSILDCAQTATFNLNSKSSIDLNQTNVFLSVDNQDPIETVIAEGKNLFAEYKNNLEIRKSHKILRSAVGRLNFTNSSNFVQHVTWSHSEEVKMLHDEIAALQEKLVDFEMLKTNLSTLQEKYNSLLTSQPAKKTVYKVDKRVERYNKINFEKYIPNSRDFVPISKYNEVADKLIKERLRNEKLREDINCLKDQNKYINENSNELVSIFESFIRATDLQMGVKGQPAFLPGKVGRIPRVSPKQDLLINTQFKNLENFVQEYNVLKTCIETNKTFKDKLDNFQKDGGS</sequence>
<organism evidence="2 3">
    <name type="scientific">Euplotes crassus</name>
    <dbReference type="NCBI Taxonomy" id="5936"/>
    <lineage>
        <taxon>Eukaryota</taxon>
        <taxon>Sar</taxon>
        <taxon>Alveolata</taxon>
        <taxon>Ciliophora</taxon>
        <taxon>Intramacronucleata</taxon>
        <taxon>Spirotrichea</taxon>
        <taxon>Hypotrichia</taxon>
        <taxon>Euplotida</taxon>
        <taxon>Euplotidae</taxon>
        <taxon>Moneuplotes</taxon>
    </lineage>
</organism>
<dbReference type="Proteomes" id="UP001295684">
    <property type="component" value="Unassembled WGS sequence"/>
</dbReference>
<accession>A0AAD1UJD8</accession>
<feature type="coiled-coil region" evidence="1">
    <location>
        <begin position="343"/>
        <end position="377"/>
    </location>
</feature>
<dbReference type="EMBL" id="CAMPGE010007398">
    <property type="protein sequence ID" value="CAI2366319.1"/>
    <property type="molecule type" value="Genomic_DNA"/>
</dbReference>
<dbReference type="AlphaFoldDB" id="A0AAD1UJD8"/>